<dbReference type="SUPFAM" id="SSF53383">
    <property type="entry name" value="PLP-dependent transferases"/>
    <property type="match status" value="1"/>
</dbReference>
<protein>
    <recommendedName>
        <fullName evidence="3">Aminotransferase</fullName>
        <ecNumber evidence="3">2.6.1.-</ecNumber>
    </recommendedName>
</protein>
<dbReference type="CDD" id="cd00609">
    <property type="entry name" value="AAT_like"/>
    <property type="match status" value="1"/>
</dbReference>
<evidence type="ECO:0000313" key="6">
    <source>
        <dbReference type="Proteomes" id="UP001491691"/>
    </source>
</evidence>
<comment type="cofactor">
    <cofactor evidence="1 3">
        <name>pyridoxal 5'-phosphate</name>
        <dbReference type="ChEBI" id="CHEBI:597326"/>
    </cofactor>
</comment>
<dbReference type="EC" id="2.6.1.-" evidence="3"/>
<dbReference type="InterPro" id="IPR015422">
    <property type="entry name" value="PyrdxlP-dep_Trfase_small"/>
</dbReference>
<dbReference type="PROSITE" id="PS00105">
    <property type="entry name" value="AA_TRANSFER_CLASS_1"/>
    <property type="match status" value="1"/>
</dbReference>
<dbReference type="Gene3D" id="3.90.1150.10">
    <property type="entry name" value="Aspartate Aminotransferase, domain 1"/>
    <property type="match status" value="1"/>
</dbReference>
<evidence type="ECO:0000256" key="3">
    <source>
        <dbReference type="RuleBase" id="RU000481"/>
    </source>
</evidence>
<evidence type="ECO:0000313" key="5">
    <source>
        <dbReference type="EMBL" id="MEQ3346467.1"/>
    </source>
</evidence>
<comment type="caution">
    <text evidence="5">The sequence shown here is derived from an EMBL/GenBank/DDBJ whole genome shotgun (WGS) entry which is preliminary data.</text>
</comment>
<dbReference type="InterPro" id="IPR004839">
    <property type="entry name" value="Aminotransferase_I/II_large"/>
</dbReference>
<dbReference type="InterPro" id="IPR004838">
    <property type="entry name" value="NHTrfase_class1_PyrdxlP-BS"/>
</dbReference>
<feature type="domain" description="Aminotransferase class I/classII large" evidence="4">
    <location>
        <begin position="21"/>
        <end position="351"/>
    </location>
</feature>
<dbReference type="PANTHER" id="PTHR42885:SF1">
    <property type="entry name" value="THREONINE-PHOSPHATE DECARBOXYLASE"/>
    <property type="match status" value="1"/>
</dbReference>
<keyword evidence="2" id="KW-0663">Pyridoxal phosphate</keyword>
<dbReference type="RefSeq" id="WP_349188383.1">
    <property type="nucleotide sequence ID" value="NZ_JBBNPP010000004.1"/>
</dbReference>
<keyword evidence="3 5" id="KW-0032">Aminotransferase</keyword>
<dbReference type="InterPro" id="IPR015421">
    <property type="entry name" value="PyrdxlP-dep_Trfase_major"/>
</dbReference>
<evidence type="ECO:0000256" key="1">
    <source>
        <dbReference type="ARBA" id="ARBA00001933"/>
    </source>
</evidence>
<evidence type="ECO:0000256" key="2">
    <source>
        <dbReference type="ARBA" id="ARBA00022898"/>
    </source>
</evidence>
<name>A0ABV1IZX6_9FIRM</name>
<organism evidence="5 6">
    <name type="scientific">Peptoniphilus senegalensis</name>
    <dbReference type="NCBI Taxonomy" id="1465757"/>
    <lineage>
        <taxon>Bacteria</taxon>
        <taxon>Bacillati</taxon>
        <taxon>Bacillota</taxon>
        <taxon>Tissierellia</taxon>
        <taxon>Tissierellales</taxon>
        <taxon>Peptoniphilaceae</taxon>
        <taxon>Peptoniphilus</taxon>
    </lineage>
</organism>
<sequence>MNSHGANVFDIAKNNGIEIKDIRDFSSNINPLGPSKKALEELKNNLNLLSAYPDVDYIDLRQSISNYVNCNIDNIVLGLGSTEILKDVINFFAPKISMILSPCYSEYENELKKINSEIIEYNLEEKNDFKIDLEDLIKLIREKNIEFLVFANPNNPTGTILKRDDIERILKETDAKILVDETYIEFTDMSIYSSTSLTKNYTNLAVVRGTSKFFALPGIRLGYGLSSNKNLLNSFRDKEVLWQINSVAEICGKVMFSDEEYISHVFYFMTTRRDYIFREISKIKNLKPYKSFGNFILIKILDGINATELRNRLLEDGLVLRDCKTFKNLDENFFRLCILDDEANDKLLNKLRKIYQEVK</sequence>
<evidence type="ECO:0000259" key="4">
    <source>
        <dbReference type="Pfam" id="PF00155"/>
    </source>
</evidence>
<reference evidence="5 6" key="1">
    <citation type="submission" date="2024-04" db="EMBL/GenBank/DDBJ databases">
        <title>Human intestinal bacterial collection.</title>
        <authorList>
            <person name="Pauvert C."/>
            <person name="Hitch T.C.A."/>
            <person name="Clavel T."/>
        </authorList>
    </citation>
    <scope>NUCLEOTIDE SEQUENCE [LARGE SCALE GENOMIC DNA]</scope>
    <source>
        <strain evidence="5 6">CLA-SR-H019</strain>
    </source>
</reference>
<keyword evidence="3 5" id="KW-0808">Transferase</keyword>
<dbReference type="PANTHER" id="PTHR42885">
    <property type="entry name" value="HISTIDINOL-PHOSPHATE AMINOTRANSFERASE-RELATED"/>
    <property type="match status" value="1"/>
</dbReference>
<dbReference type="InterPro" id="IPR015424">
    <property type="entry name" value="PyrdxlP-dep_Trfase"/>
</dbReference>
<dbReference type="Proteomes" id="UP001491691">
    <property type="component" value="Unassembled WGS sequence"/>
</dbReference>
<gene>
    <name evidence="5" type="ORF">AAA073_03330</name>
</gene>
<dbReference type="EMBL" id="JBBNPP010000004">
    <property type="protein sequence ID" value="MEQ3346467.1"/>
    <property type="molecule type" value="Genomic_DNA"/>
</dbReference>
<dbReference type="Pfam" id="PF00155">
    <property type="entry name" value="Aminotran_1_2"/>
    <property type="match status" value="1"/>
</dbReference>
<proteinExistence type="inferred from homology"/>
<comment type="similarity">
    <text evidence="3">Belongs to the class-I pyridoxal-phosphate-dependent aminotransferase family.</text>
</comment>
<dbReference type="Gene3D" id="3.40.640.10">
    <property type="entry name" value="Type I PLP-dependent aspartate aminotransferase-like (Major domain)"/>
    <property type="match status" value="1"/>
</dbReference>
<dbReference type="GO" id="GO:0004400">
    <property type="term" value="F:histidinol-phosphate transaminase activity"/>
    <property type="evidence" value="ECO:0007669"/>
    <property type="project" value="UniProtKB-EC"/>
</dbReference>
<accession>A0ABV1IZX6</accession>
<keyword evidence="6" id="KW-1185">Reference proteome</keyword>